<proteinExistence type="predicted"/>
<evidence type="ECO:0000313" key="2">
    <source>
        <dbReference type="Proteomes" id="UP000001822"/>
    </source>
</evidence>
<dbReference type="AlphaFoldDB" id="A0A6N4SP96"/>
<keyword evidence="2" id="KW-1185">Reference proteome</keyword>
<protein>
    <submittedName>
        <fullName evidence="1">Uncharacterized protein</fullName>
    </submittedName>
</protein>
<dbReference type="EMBL" id="CP000383">
    <property type="protein sequence ID" value="ABG58085.1"/>
    <property type="molecule type" value="Genomic_DNA"/>
</dbReference>
<accession>A0A6N4SP96</accession>
<sequence>MMTEQFDTQLTELYKTSKGATFQCDVTDRICLQFGDISASFKVRDFFIFRRTVKTVNIHEMIFNLSDEYDFEWIESPKNGISKQFTLCEIIQLRELLDGTKFALELNSVLHETLGDHAVL</sequence>
<evidence type="ECO:0000313" key="1">
    <source>
        <dbReference type="EMBL" id="ABG58085.1"/>
    </source>
</evidence>
<reference evidence="1 2" key="1">
    <citation type="journal article" date="2007" name="Appl. Environ. Microbiol.">
        <title>Genome sequence of the cellulolytic gliding bacterium Cytophaga hutchinsonii.</title>
        <authorList>
            <person name="Xie G."/>
            <person name="Bruce D.C."/>
            <person name="Challacombe J.F."/>
            <person name="Chertkov O."/>
            <person name="Detter J.C."/>
            <person name="Gilna P."/>
            <person name="Han C.S."/>
            <person name="Lucas S."/>
            <person name="Misra M."/>
            <person name="Myers G.L."/>
            <person name="Richardson P."/>
            <person name="Tapia R."/>
            <person name="Thayer N."/>
            <person name="Thompson L.S."/>
            <person name="Brettin T.S."/>
            <person name="Henrissat B."/>
            <person name="Wilson D.B."/>
            <person name="McBride M.J."/>
        </authorList>
    </citation>
    <scope>NUCLEOTIDE SEQUENCE [LARGE SCALE GENOMIC DNA]</scope>
    <source>
        <strain evidence="2">ATCC 33406 / DSM 1761 / CIP 103989 / NBRC 15051 / NCIMB 9469 / D465</strain>
    </source>
</reference>
<name>A0A6N4SP96_CYTH3</name>
<organism evidence="1 2">
    <name type="scientific">Cytophaga hutchinsonii (strain ATCC 33406 / DSM 1761 / CIP 103989 / NBRC 15051 / NCIMB 9469 / D465)</name>
    <dbReference type="NCBI Taxonomy" id="269798"/>
    <lineage>
        <taxon>Bacteria</taxon>
        <taxon>Pseudomonadati</taxon>
        <taxon>Bacteroidota</taxon>
        <taxon>Cytophagia</taxon>
        <taxon>Cytophagales</taxon>
        <taxon>Cytophagaceae</taxon>
        <taxon>Cytophaga</taxon>
    </lineage>
</organism>
<dbReference type="KEGG" id="chu:CHU_0798"/>
<dbReference type="Proteomes" id="UP000001822">
    <property type="component" value="Chromosome"/>
</dbReference>
<gene>
    <name evidence="1" type="ordered locus">CHU_0798</name>
</gene>